<dbReference type="RefSeq" id="WP_180092876.1">
    <property type="nucleotide sequence ID" value="NZ_CAXAZJ010000007.1"/>
</dbReference>
<evidence type="ECO:0000313" key="3">
    <source>
        <dbReference type="EMBL" id="NYT73395.1"/>
    </source>
</evidence>
<dbReference type="NCBIfam" id="NF033223">
    <property type="entry name" value="YHYH_alt"/>
    <property type="match status" value="1"/>
</dbReference>
<dbReference type="Proteomes" id="UP000520876">
    <property type="component" value="Unassembled WGS sequence"/>
</dbReference>
<name>A0A7Z0N838_9GAMM</name>
<dbReference type="AlphaFoldDB" id="A0A7Z0N838"/>
<dbReference type="EMBL" id="JACCGK010000011">
    <property type="protein sequence ID" value="NYT73395.1"/>
    <property type="molecule type" value="Genomic_DNA"/>
</dbReference>
<comment type="caution">
    <text evidence="3">The sequence shown here is derived from an EMBL/GenBank/DDBJ whole genome shotgun (WGS) entry which is preliminary data.</text>
</comment>
<organism evidence="3 4">
    <name type="scientific">Vreelandella sedimenti</name>
    <dbReference type="NCBI Taxonomy" id="2729618"/>
    <lineage>
        <taxon>Bacteria</taxon>
        <taxon>Pseudomonadati</taxon>
        <taxon>Pseudomonadota</taxon>
        <taxon>Gammaproteobacteria</taxon>
        <taxon>Oceanospirillales</taxon>
        <taxon>Halomonadaceae</taxon>
        <taxon>Vreelandella</taxon>
    </lineage>
</organism>
<keyword evidence="2" id="KW-0732">Signal</keyword>
<protein>
    <submittedName>
        <fullName evidence="3">YHYH domain-containing protein</fullName>
    </submittedName>
</protein>
<evidence type="ECO:0000313" key="4">
    <source>
        <dbReference type="Proteomes" id="UP000520876"/>
    </source>
</evidence>
<keyword evidence="4" id="KW-1185">Reference proteome</keyword>
<accession>A0A7Z0N838</accession>
<evidence type="ECO:0000256" key="1">
    <source>
        <dbReference type="SAM" id="MobiDB-lite"/>
    </source>
</evidence>
<proteinExistence type="predicted"/>
<feature type="chain" id="PRO_5031283040" evidence="2">
    <location>
        <begin position="23"/>
        <end position="55"/>
    </location>
</feature>
<gene>
    <name evidence="3" type="ORF">HZU72_13280</name>
</gene>
<feature type="region of interest" description="Disordered" evidence="1">
    <location>
        <begin position="31"/>
        <end position="55"/>
    </location>
</feature>
<feature type="compositionally biased region" description="Basic and acidic residues" evidence="1">
    <location>
        <begin position="31"/>
        <end position="49"/>
    </location>
</feature>
<reference evidence="3 4" key="1">
    <citation type="submission" date="2020-07" db="EMBL/GenBank/DDBJ databases">
        <title>Halomonas sp. QX-2 draft genome sequence.</title>
        <authorList>
            <person name="Qiu X."/>
        </authorList>
    </citation>
    <scope>NUCLEOTIDE SEQUENCE [LARGE SCALE GENOMIC DNA]</scope>
    <source>
        <strain evidence="3 4">QX-2</strain>
    </source>
</reference>
<feature type="signal peptide" evidence="2">
    <location>
        <begin position="1"/>
        <end position="22"/>
    </location>
</feature>
<sequence>MKKILVALMLAGVFLSAGNVSATTAVQSGEVLEHGGRTDSNGCHRDTKQGTRHCH</sequence>
<dbReference type="InterPro" id="IPR047773">
    <property type="entry name" value="YHYH_dom_bact"/>
</dbReference>
<evidence type="ECO:0000256" key="2">
    <source>
        <dbReference type="SAM" id="SignalP"/>
    </source>
</evidence>